<dbReference type="Proteomes" id="UP001152888">
    <property type="component" value="Unassembled WGS sequence"/>
</dbReference>
<organism evidence="1 2">
    <name type="scientific">Acanthoscelides obtectus</name>
    <name type="common">Bean weevil</name>
    <name type="synonym">Bruchus obtectus</name>
    <dbReference type="NCBI Taxonomy" id="200917"/>
    <lineage>
        <taxon>Eukaryota</taxon>
        <taxon>Metazoa</taxon>
        <taxon>Ecdysozoa</taxon>
        <taxon>Arthropoda</taxon>
        <taxon>Hexapoda</taxon>
        <taxon>Insecta</taxon>
        <taxon>Pterygota</taxon>
        <taxon>Neoptera</taxon>
        <taxon>Endopterygota</taxon>
        <taxon>Coleoptera</taxon>
        <taxon>Polyphaga</taxon>
        <taxon>Cucujiformia</taxon>
        <taxon>Chrysomeloidea</taxon>
        <taxon>Chrysomelidae</taxon>
        <taxon>Bruchinae</taxon>
        <taxon>Bruchini</taxon>
        <taxon>Acanthoscelides</taxon>
    </lineage>
</organism>
<evidence type="ECO:0000313" key="1">
    <source>
        <dbReference type="EMBL" id="CAH2014323.1"/>
    </source>
</evidence>
<proteinExistence type="predicted"/>
<name>A0A9P0ME38_ACAOB</name>
<comment type="caution">
    <text evidence="1">The sequence shown here is derived from an EMBL/GenBank/DDBJ whole genome shotgun (WGS) entry which is preliminary data.</text>
</comment>
<evidence type="ECO:0000313" key="2">
    <source>
        <dbReference type="Proteomes" id="UP001152888"/>
    </source>
</evidence>
<gene>
    <name evidence="1" type="ORF">ACAOBT_LOCUS34030</name>
</gene>
<keyword evidence="2" id="KW-1185">Reference proteome</keyword>
<dbReference type="EMBL" id="CAKOFQ010008471">
    <property type="protein sequence ID" value="CAH2014323.1"/>
    <property type="molecule type" value="Genomic_DNA"/>
</dbReference>
<protein>
    <submittedName>
        <fullName evidence="1">Uncharacterized protein</fullName>
    </submittedName>
</protein>
<sequence>MVLIFFSIHILSHLQEIKELRLIRPLLNPPKEAFPSSTDVRSKILAAAATTKKVAAPWYCCCAVSDSV</sequence>
<reference evidence="1" key="1">
    <citation type="submission" date="2022-03" db="EMBL/GenBank/DDBJ databases">
        <authorList>
            <person name="Sayadi A."/>
        </authorList>
    </citation>
    <scope>NUCLEOTIDE SEQUENCE</scope>
</reference>
<dbReference type="AlphaFoldDB" id="A0A9P0ME38"/>
<accession>A0A9P0ME38</accession>